<protein>
    <submittedName>
        <fullName evidence="3">Ldh family oxidoreductase</fullName>
    </submittedName>
</protein>
<evidence type="ECO:0000313" key="4">
    <source>
        <dbReference type="Proteomes" id="UP001589647"/>
    </source>
</evidence>
<dbReference type="SUPFAM" id="SSF89733">
    <property type="entry name" value="L-sulfolactate dehydrogenase-like"/>
    <property type="match status" value="1"/>
</dbReference>
<dbReference type="InterPro" id="IPR036111">
    <property type="entry name" value="Mal/L-sulfo/L-lacto_DH-like_sf"/>
</dbReference>
<evidence type="ECO:0000313" key="3">
    <source>
        <dbReference type="EMBL" id="MFB9209257.1"/>
    </source>
</evidence>
<dbReference type="EMBL" id="JBHMEI010000098">
    <property type="protein sequence ID" value="MFB9209257.1"/>
    <property type="molecule type" value="Genomic_DNA"/>
</dbReference>
<dbReference type="InterPro" id="IPR003767">
    <property type="entry name" value="Malate/L-lactate_DH-like"/>
</dbReference>
<accession>A0ABV5IYB6</accession>
<organism evidence="3 4">
    <name type="scientific">Nonomuraea spiralis</name>
    <dbReference type="NCBI Taxonomy" id="46182"/>
    <lineage>
        <taxon>Bacteria</taxon>
        <taxon>Bacillati</taxon>
        <taxon>Actinomycetota</taxon>
        <taxon>Actinomycetes</taxon>
        <taxon>Streptosporangiales</taxon>
        <taxon>Streptosporangiaceae</taxon>
        <taxon>Nonomuraea</taxon>
    </lineage>
</organism>
<comment type="caution">
    <text evidence="3">The sequence shown here is derived from an EMBL/GenBank/DDBJ whole genome shotgun (WGS) entry which is preliminary data.</text>
</comment>
<evidence type="ECO:0000256" key="2">
    <source>
        <dbReference type="ARBA" id="ARBA00023002"/>
    </source>
</evidence>
<sequence length="388" mass="39459">MNSTASPATASPPAYPLFPKSEPARAAVRVRHDDLLDFVAAVFTTRGLAPERAREAAGALCYGDLVGMTSHGLVNLTRLYLPLFDEGRVDPLAEPRVLADLGAAVLLDANRALGLWAAGLAMEIAAARAATYGVGLVSVRGGTHLGCAGHHALRAVGHGMVGVVASNCGRQRIARPPGGAVAMLGTNPISVAAPAGEHPPFVLDMSTTAAPTGRVRQAARQGAELPQGVLAGDDGAPVTDAAAFDEGRAHLLWLGGAAGQYKGFGLGLAVEVLAALVPGAGLGAHPDAYDGDGGPNGRDDDIGFFALALAPGALREGVDGDAATLFGALLGCPPTDPALPVRYPGWHEHRRAEKRRRAGVPLGADLYAELTSLAAATGLDAPAPVVER</sequence>
<keyword evidence="2" id="KW-0560">Oxidoreductase</keyword>
<gene>
    <name evidence="3" type="ORF">ACFFV7_49310</name>
</gene>
<dbReference type="PANTHER" id="PTHR11091:SF0">
    <property type="entry name" value="MALATE DEHYDROGENASE"/>
    <property type="match status" value="1"/>
</dbReference>
<dbReference type="Proteomes" id="UP001589647">
    <property type="component" value="Unassembled WGS sequence"/>
</dbReference>
<evidence type="ECO:0000256" key="1">
    <source>
        <dbReference type="ARBA" id="ARBA00006056"/>
    </source>
</evidence>
<dbReference type="Pfam" id="PF02615">
    <property type="entry name" value="Ldh_2"/>
    <property type="match status" value="1"/>
</dbReference>
<dbReference type="PANTHER" id="PTHR11091">
    <property type="entry name" value="OXIDOREDUCTASE-RELATED"/>
    <property type="match status" value="1"/>
</dbReference>
<dbReference type="Gene3D" id="3.30.1370.60">
    <property type="entry name" value="Hypothetical oxidoreductase yiak, domain 2"/>
    <property type="match status" value="1"/>
</dbReference>
<name>A0ABV5IYB6_9ACTN</name>
<proteinExistence type="inferred from homology"/>
<dbReference type="RefSeq" id="WP_189652990.1">
    <property type="nucleotide sequence ID" value="NZ_BMRC01000034.1"/>
</dbReference>
<dbReference type="Gene3D" id="1.10.1530.10">
    <property type="match status" value="1"/>
</dbReference>
<keyword evidence="4" id="KW-1185">Reference proteome</keyword>
<reference evidence="3 4" key="1">
    <citation type="submission" date="2024-09" db="EMBL/GenBank/DDBJ databases">
        <authorList>
            <person name="Sun Q."/>
            <person name="Mori K."/>
        </authorList>
    </citation>
    <scope>NUCLEOTIDE SEQUENCE [LARGE SCALE GENOMIC DNA]</scope>
    <source>
        <strain evidence="3 4">CCM 3426</strain>
    </source>
</reference>
<dbReference type="InterPro" id="IPR043143">
    <property type="entry name" value="Mal/L-sulf/L-lact_DH-like_NADP"/>
</dbReference>
<dbReference type="InterPro" id="IPR043144">
    <property type="entry name" value="Mal/L-sulf/L-lact_DH-like_ah"/>
</dbReference>
<comment type="similarity">
    <text evidence="1">Belongs to the LDH2/MDH2 oxidoreductase family.</text>
</comment>